<dbReference type="KEGG" id="bvz:BRAD3257_7334"/>
<gene>
    <name evidence="2" type="ORF">BRAD3257_7334</name>
</gene>
<reference evidence="2 3" key="1">
    <citation type="submission" date="2018-03" db="EMBL/GenBank/DDBJ databases">
        <authorList>
            <person name="Gully D."/>
        </authorList>
    </citation>
    <scope>NUCLEOTIDE SEQUENCE [LARGE SCALE GENOMIC DNA]</scope>
    <source>
        <strain evidence="2">ORS3257</strain>
    </source>
</reference>
<dbReference type="EC" id="4.3.1.12" evidence="2"/>
<dbReference type="AlphaFoldDB" id="A0A2U3Q9J5"/>
<organism evidence="2 3">
    <name type="scientific">Bradyrhizobium vignae</name>
    <dbReference type="NCBI Taxonomy" id="1549949"/>
    <lineage>
        <taxon>Bacteria</taxon>
        <taxon>Pseudomonadati</taxon>
        <taxon>Pseudomonadota</taxon>
        <taxon>Alphaproteobacteria</taxon>
        <taxon>Hyphomicrobiales</taxon>
        <taxon>Nitrobacteraceae</taxon>
        <taxon>Bradyrhizobium</taxon>
    </lineage>
</organism>
<sequence>MPADPGKPTAVSPLYLDVSTVRACLSDEELYEIVNQTLRESNSARVVKGPKSGFGVDIGSDHLHMGSVSGCVLSSSVAGIKWFTVSDKNPSKDLPRVPATILVCDAETGLLEGVLDGTPLTSERTAAMAVAAAAACSRRPLKHAAVIGAGAIGRALIKYLALTQPVEHIAVAALEESEARHACDATAAILRRNVSFCASSDPQVAVRDADVIFTATGVPVETDLVCAEWLKDDAIVCSLGSRREVDLDLIAQAWIIVDDIEGVKMRRSDFREGGIGWNRIAGDVASVMSGQLHPPPDAKRILLNLAGLGILDVALAGRAIANARRKGLGVQLEPGRG</sequence>
<protein>
    <submittedName>
        <fullName evidence="2">Putative Ornithine cyclodeaminase</fullName>
        <ecNumber evidence="2">4.3.1.12</ecNumber>
    </submittedName>
</protein>
<evidence type="ECO:0000313" key="2">
    <source>
        <dbReference type="EMBL" id="SPP98085.1"/>
    </source>
</evidence>
<name>A0A2U3Q9J5_9BRAD</name>
<dbReference type="PIRSF" id="PIRSF001439">
    <property type="entry name" value="CryM"/>
    <property type="match status" value="1"/>
</dbReference>
<accession>A0A2U3Q9J5</accession>
<dbReference type="Proteomes" id="UP000246085">
    <property type="component" value="Chromosome BRAD3257"/>
</dbReference>
<keyword evidence="2" id="KW-0456">Lyase</keyword>
<evidence type="ECO:0000313" key="3">
    <source>
        <dbReference type="Proteomes" id="UP000246085"/>
    </source>
</evidence>
<evidence type="ECO:0000256" key="1">
    <source>
        <dbReference type="ARBA" id="ARBA00008903"/>
    </source>
</evidence>
<dbReference type="Gene3D" id="3.40.50.720">
    <property type="entry name" value="NAD(P)-binding Rossmann-like Domain"/>
    <property type="match status" value="1"/>
</dbReference>
<dbReference type="PANTHER" id="PTHR13812">
    <property type="entry name" value="KETIMINE REDUCTASE MU-CRYSTALLIN"/>
    <property type="match status" value="1"/>
</dbReference>
<dbReference type="InterPro" id="IPR036291">
    <property type="entry name" value="NAD(P)-bd_dom_sf"/>
</dbReference>
<dbReference type="EMBL" id="LS398110">
    <property type="protein sequence ID" value="SPP98085.1"/>
    <property type="molecule type" value="Genomic_DNA"/>
</dbReference>
<proteinExistence type="inferred from homology"/>
<dbReference type="SUPFAM" id="SSF51735">
    <property type="entry name" value="NAD(P)-binding Rossmann-fold domains"/>
    <property type="match status" value="1"/>
</dbReference>
<dbReference type="Gene3D" id="3.30.1780.10">
    <property type="entry name" value="ornithine cyclodeaminase, domain 1"/>
    <property type="match status" value="1"/>
</dbReference>
<dbReference type="PANTHER" id="PTHR13812:SF19">
    <property type="entry name" value="KETIMINE REDUCTASE MU-CRYSTALLIN"/>
    <property type="match status" value="1"/>
</dbReference>
<dbReference type="InterPro" id="IPR003462">
    <property type="entry name" value="ODC_Mu_crystall"/>
</dbReference>
<dbReference type="GO" id="GO:0008473">
    <property type="term" value="F:ornithine cyclodeaminase activity"/>
    <property type="evidence" value="ECO:0007669"/>
    <property type="project" value="UniProtKB-EC"/>
</dbReference>
<comment type="similarity">
    <text evidence="1">Belongs to the ornithine cyclodeaminase/mu-crystallin family.</text>
</comment>
<dbReference type="GO" id="GO:0005737">
    <property type="term" value="C:cytoplasm"/>
    <property type="evidence" value="ECO:0007669"/>
    <property type="project" value="TreeGrafter"/>
</dbReference>
<dbReference type="InterPro" id="IPR023401">
    <property type="entry name" value="ODC_N"/>
</dbReference>
<dbReference type="Pfam" id="PF02423">
    <property type="entry name" value="OCD_Mu_crystall"/>
    <property type="match status" value="1"/>
</dbReference>